<organism evidence="4 5">
    <name type="scientific">Sporobacter termitidis DSM 10068</name>
    <dbReference type="NCBI Taxonomy" id="1123282"/>
    <lineage>
        <taxon>Bacteria</taxon>
        <taxon>Bacillati</taxon>
        <taxon>Bacillota</taxon>
        <taxon>Clostridia</taxon>
        <taxon>Eubacteriales</taxon>
        <taxon>Oscillospiraceae</taxon>
        <taxon>Sporobacter</taxon>
    </lineage>
</organism>
<feature type="coiled-coil region" evidence="1">
    <location>
        <begin position="63"/>
        <end position="147"/>
    </location>
</feature>
<dbReference type="Gene3D" id="1.10.287.1490">
    <property type="match status" value="1"/>
</dbReference>
<keyword evidence="1" id="KW-0175">Coiled coil</keyword>
<dbReference type="RefSeq" id="WP_073076580.1">
    <property type="nucleotide sequence ID" value="NZ_FQXV01000002.1"/>
</dbReference>
<name>A0A1M5VUU7_9FIRM</name>
<keyword evidence="3" id="KW-1133">Transmembrane helix</keyword>
<dbReference type="AlphaFoldDB" id="A0A1M5VUU7"/>
<gene>
    <name evidence="4" type="ORF">SAMN02745823_01040</name>
</gene>
<feature type="transmembrane region" description="Helical" evidence="3">
    <location>
        <begin position="34"/>
        <end position="55"/>
    </location>
</feature>
<keyword evidence="5" id="KW-1185">Reference proteome</keyword>
<dbReference type="Proteomes" id="UP000183995">
    <property type="component" value="Unassembled WGS sequence"/>
</dbReference>
<reference evidence="4 5" key="1">
    <citation type="submission" date="2016-11" db="EMBL/GenBank/DDBJ databases">
        <authorList>
            <person name="Jaros S."/>
            <person name="Januszkiewicz K."/>
            <person name="Wedrychowicz H."/>
        </authorList>
    </citation>
    <scope>NUCLEOTIDE SEQUENCE [LARGE SCALE GENOMIC DNA]</scope>
    <source>
        <strain evidence="4 5">DSM 10068</strain>
    </source>
</reference>
<accession>A0A1M5VUU7</accession>
<feature type="region of interest" description="Disordered" evidence="2">
    <location>
        <begin position="1"/>
        <end position="26"/>
    </location>
</feature>
<evidence type="ECO:0000256" key="3">
    <source>
        <dbReference type="SAM" id="Phobius"/>
    </source>
</evidence>
<dbReference type="EMBL" id="FQXV01000002">
    <property type="protein sequence ID" value="SHH79001.1"/>
    <property type="molecule type" value="Genomic_DNA"/>
</dbReference>
<sequence length="156" mass="17544">MVKRSDGLAEALSEMPPEPAAQDKARTEKSKKSVYVYIAALFLVVVLFTLLSYFMQQRNNSEISSLNEKNASAQLNIENLQSTNLQLKSESDTDKKQISDLQSQVDDLEKQIEDIKQQWQNDVQSVKDADQAAYNDLQAKYNELVEKSGSKGKTHG</sequence>
<protein>
    <submittedName>
        <fullName evidence="4">Uncharacterized protein</fullName>
    </submittedName>
</protein>
<proteinExistence type="predicted"/>
<dbReference type="STRING" id="1123282.SAMN02745823_01040"/>
<evidence type="ECO:0000313" key="5">
    <source>
        <dbReference type="Proteomes" id="UP000183995"/>
    </source>
</evidence>
<keyword evidence="3" id="KW-0812">Transmembrane</keyword>
<keyword evidence="3" id="KW-0472">Membrane</keyword>
<evidence type="ECO:0000256" key="2">
    <source>
        <dbReference type="SAM" id="MobiDB-lite"/>
    </source>
</evidence>
<evidence type="ECO:0000256" key="1">
    <source>
        <dbReference type="SAM" id="Coils"/>
    </source>
</evidence>
<evidence type="ECO:0000313" key="4">
    <source>
        <dbReference type="EMBL" id="SHH79001.1"/>
    </source>
</evidence>